<gene>
    <name evidence="1" type="ORF">KSS89_08350</name>
</gene>
<evidence type="ECO:0000313" key="2">
    <source>
        <dbReference type="Proteomes" id="UP000693952"/>
    </source>
</evidence>
<protein>
    <submittedName>
        <fullName evidence="1">Uncharacterized protein</fullName>
    </submittedName>
</protein>
<organism evidence="1 2">
    <name type="scientific">Pseudomonas sessilinigenes</name>
    <dbReference type="NCBI Taxonomy" id="658629"/>
    <lineage>
        <taxon>Bacteria</taxon>
        <taxon>Pseudomonadati</taxon>
        <taxon>Pseudomonadota</taxon>
        <taxon>Gammaproteobacteria</taxon>
        <taxon>Pseudomonadales</taxon>
        <taxon>Pseudomonadaceae</taxon>
        <taxon>Pseudomonas</taxon>
    </lineage>
</organism>
<evidence type="ECO:0000313" key="1">
    <source>
        <dbReference type="EMBL" id="QXH42216.1"/>
    </source>
</evidence>
<dbReference type="EMBL" id="CP077074">
    <property type="protein sequence ID" value="QXH42216.1"/>
    <property type="molecule type" value="Genomic_DNA"/>
</dbReference>
<sequence>MNTKDNAAPAEVENVEAEVLRKNLDTLAWILAEGVLLLKEDNPKEAQWFAEADAVLEAINTQGLTAGLPLEYDSAGAAIDFALKDEDGLIFLRLWNEGEFDVIRAEWENVPDEVFIGADPLFQPSAVLAKNTLEDAA</sequence>
<proteinExistence type="predicted"/>
<dbReference type="RefSeq" id="WP_124345998.1">
    <property type="nucleotide sequence ID" value="NZ_CP027706.1"/>
</dbReference>
<accession>A0ABX8MSK0</accession>
<dbReference type="Proteomes" id="UP000693952">
    <property type="component" value="Chromosome"/>
</dbReference>
<keyword evidence="2" id="KW-1185">Reference proteome</keyword>
<name>A0ABX8MSK0_9PSED</name>
<reference evidence="1" key="1">
    <citation type="submission" date="2021-06" db="EMBL/GenBank/DDBJ databases">
        <title>Updating the genus Pseudomonas: Description of 43 new species and partition of the Pseudomonas putida group.</title>
        <authorList>
            <person name="Girard L."/>
            <person name="Lood C."/>
            <person name="Vandamme P."/>
            <person name="Rokni-Zadeh H."/>
            <person name="van Noort V."/>
            <person name="Hofte M."/>
            <person name="Lavigne R."/>
            <person name="De Mot R."/>
        </authorList>
    </citation>
    <scope>NUCLEOTIDE SEQUENCE</scope>
    <source>
        <strain evidence="1">CMR12a</strain>
    </source>
</reference>